<organism evidence="1 2">
    <name type="scientific">Plenodomus tracheiphilus IPT5</name>
    <dbReference type="NCBI Taxonomy" id="1408161"/>
    <lineage>
        <taxon>Eukaryota</taxon>
        <taxon>Fungi</taxon>
        <taxon>Dikarya</taxon>
        <taxon>Ascomycota</taxon>
        <taxon>Pezizomycotina</taxon>
        <taxon>Dothideomycetes</taxon>
        <taxon>Pleosporomycetidae</taxon>
        <taxon>Pleosporales</taxon>
        <taxon>Pleosporineae</taxon>
        <taxon>Leptosphaeriaceae</taxon>
        <taxon>Plenodomus</taxon>
    </lineage>
</organism>
<protein>
    <recommendedName>
        <fullName evidence="3">Inosine/uridine-preferring nucleoside hydrolase domain-containing protein</fullName>
    </recommendedName>
</protein>
<gene>
    <name evidence="1" type="ORF">T440DRAFT_215021</name>
</gene>
<evidence type="ECO:0000313" key="2">
    <source>
        <dbReference type="Proteomes" id="UP000799423"/>
    </source>
</evidence>
<dbReference type="InterPro" id="IPR036452">
    <property type="entry name" value="Ribo_hydro-like"/>
</dbReference>
<evidence type="ECO:0000313" key="1">
    <source>
        <dbReference type="EMBL" id="KAF2846985.1"/>
    </source>
</evidence>
<dbReference type="AlphaFoldDB" id="A0A6A7AXQ1"/>
<dbReference type="Proteomes" id="UP000799423">
    <property type="component" value="Unassembled WGS sequence"/>
</dbReference>
<reference evidence="1" key="1">
    <citation type="submission" date="2020-01" db="EMBL/GenBank/DDBJ databases">
        <authorList>
            <consortium name="DOE Joint Genome Institute"/>
            <person name="Haridas S."/>
            <person name="Albert R."/>
            <person name="Binder M."/>
            <person name="Bloem J."/>
            <person name="Labutti K."/>
            <person name="Salamov A."/>
            <person name="Andreopoulos B."/>
            <person name="Baker S.E."/>
            <person name="Barry K."/>
            <person name="Bills G."/>
            <person name="Bluhm B.H."/>
            <person name="Cannon C."/>
            <person name="Castanera R."/>
            <person name="Culley D.E."/>
            <person name="Daum C."/>
            <person name="Ezra D."/>
            <person name="Gonzalez J.B."/>
            <person name="Henrissat B."/>
            <person name="Kuo A."/>
            <person name="Liang C."/>
            <person name="Lipzen A."/>
            <person name="Lutzoni F."/>
            <person name="Magnuson J."/>
            <person name="Mondo S."/>
            <person name="Nolan M."/>
            <person name="Ohm R."/>
            <person name="Pangilinan J."/>
            <person name="Park H.-J."/>
            <person name="Ramirez L."/>
            <person name="Alfaro M."/>
            <person name="Sun H."/>
            <person name="Tritt A."/>
            <person name="Yoshinaga Y."/>
            <person name="Zwiers L.-H."/>
            <person name="Turgeon B.G."/>
            <person name="Goodwin S.B."/>
            <person name="Spatafora J.W."/>
            <person name="Crous P.W."/>
            <person name="Grigoriev I.V."/>
        </authorList>
    </citation>
    <scope>NUCLEOTIDE SEQUENCE</scope>
    <source>
        <strain evidence="1">IPT5</strain>
    </source>
</reference>
<accession>A0A6A7AXQ1</accession>
<keyword evidence="2" id="KW-1185">Reference proteome</keyword>
<name>A0A6A7AXQ1_9PLEO</name>
<proteinExistence type="predicted"/>
<dbReference type="GO" id="GO:0016799">
    <property type="term" value="F:hydrolase activity, hydrolyzing N-glycosyl compounds"/>
    <property type="evidence" value="ECO:0007669"/>
    <property type="project" value="InterPro"/>
</dbReference>
<dbReference type="Gene3D" id="3.90.245.10">
    <property type="entry name" value="Ribonucleoside hydrolase-like"/>
    <property type="match status" value="1"/>
</dbReference>
<evidence type="ECO:0008006" key="3">
    <source>
        <dbReference type="Google" id="ProtNLM"/>
    </source>
</evidence>
<dbReference type="OrthoDB" id="3695094at2759"/>
<dbReference type="EMBL" id="MU006329">
    <property type="protein sequence ID" value="KAF2846985.1"/>
    <property type="molecule type" value="Genomic_DNA"/>
</dbReference>
<sequence>MGEMGPNSSKPEPTDIKDLFEANDKVKNASLIIGGPLTEALQYIKNTKGPPKTVYAMLGTRTNDRNIMGRPQFNVGKDAESANAFLKKIVDERIQMLVVPTECCKGKDEKDPCPYVLERCQYKELLGKSPLMSRMVPWWGEETGQETLYHAFDWITATVVTRQDIFKWVPVKHKACLSGKSVTNTKFAKSTQPSTIFMAKPDYRYIDREKPVLWEELKRTFPRDGGLRIEK</sequence>